<proteinExistence type="predicted"/>
<evidence type="ECO:0000259" key="2">
    <source>
        <dbReference type="Pfam" id="PF09977"/>
    </source>
</evidence>
<protein>
    <submittedName>
        <fullName evidence="4">Putative transmembrane protein</fullName>
    </submittedName>
</protein>
<dbReference type="InterPro" id="IPR028087">
    <property type="entry name" value="Tad_N"/>
</dbReference>
<reference evidence="4 5" key="1">
    <citation type="journal article" date="2004" name="Environ. Microbiol.">
        <title>Phylogeny-function analysis of (meta)genomic libraries: screening for expression of ribosomal RNA genes by large-insert library fluorescent in situ hybridization (LIL-FISH).</title>
        <authorList>
            <person name="Leveau J.H."/>
            <person name="Gerards S."/>
            <person name="de Boer W."/>
            <person name="van Veen J.A."/>
        </authorList>
    </citation>
    <scope>NUCLEOTIDE SEQUENCE [LARGE SCALE GENOMIC DNA]</scope>
    <source>
        <strain evidence="4 5">Ter331</strain>
    </source>
</reference>
<accession>G0AIB2</accession>
<dbReference type="HOGENOM" id="CLU_022237_0_0_4"/>
<reference evidence="5" key="6">
    <citation type="submission" date="2011-05" db="EMBL/GenBank/DDBJ databases">
        <title>Complete sequence of Collimonas fungivorans Ter331.</title>
        <authorList>
            <person name="Leveau J.H."/>
        </authorList>
    </citation>
    <scope>NUCLEOTIDE SEQUENCE [LARGE SCALE GENOMIC DNA]</scope>
    <source>
        <strain evidence="5">Ter331</strain>
    </source>
</reference>
<evidence type="ECO:0000259" key="3">
    <source>
        <dbReference type="Pfam" id="PF13400"/>
    </source>
</evidence>
<feature type="transmembrane region" description="Helical" evidence="1">
    <location>
        <begin position="29"/>
        <end position="54"/>
    </location>
</feature>
<reference evidence="4 5" key="5">
    <citation type="journal article" date="2011" name="ISME J.">
        <title>Dual transcriptional profiling of a bacterial/fungal confrontation: Collimonas fungivorans versus Aspergillus niger.</title>
        <authorList>
            <person name="Mela F."/>
            <person name="Fritsche K."/>
            <person name="de Boer W."/>
            <person name="van Veen J.A."/>
            <person name="de Graaff L.H."/>
            <person name="van den Berg M."/>
            <person name="Leveau J.H."/>
        </authorList>
    </citation>
    <scope>NUCLEOTIDE SEQUENCE [LARGE SCALE GENOMIC DNA]</scope>
    <source>
        <strain evidence="4 5">Ter331</strain>
    </source>
</reference>
<dbReference type="EMBL" id="CP002745">
    <property type="protein sequence ID" value="AEK60695.1"/>
    <property type="molecule type" value="Genomic_DNA"/>
</dbReference>
<gene>
    <name evidence="4" type="ordered locus">CFU_0862</name>
</gene>
<keyword evidence="5" id="KW-1185">Reference proteome</keyword>
<name>G0AIB2_COLFT</name>
<feature type="domain" description="Putative Flp pilus-assembly TadG-like N-terminal" evidence="3">
    <location>
        <begin position="27"/>
        <end position="71"/>
    </location>
</feature>
<sequence length="562" mass="57057">MNAFLATMVDYSSAALPRQREVRRHGGSIIVMVAIFLSIVFILASSIDIGYVFYMKRDLQKTADLAALAGALQLATTPPLGNPATCVSTDKAVLAAIGNAQANGFATTAPNQMSNAITVTCGRWDPVANAAQAPNYFAAPVAGTSLNAVKVVVAQTVPAFFGLGSRTISGQAIASGSNPTAAFSLGTGLLSLCTPDGSLSALLLNGLLGSNICLSLVSYNGLLGAQVSLLQVLANLNVDVGTIDQVANAQVTLAQLVNATIQALSPTQIGNIDLAALQTELLKLTTGTLGNAKLTIGSILNLVAANGVAALDTQINVLDLLSVGTLQVANKNNFLDLGASIPGVAGLRLKLIEPPQMAIGGKGAVATSAQLRLNLNLSVPGLLNLPLYVDLAPGKATLNSLQCSAPQSATFDVQTGLAEVCLANGQTDTSVPLTSCPDVSKPANQVNVISILGIPTVSLGINASLSNSSTPVTLNAPFPSSKTVNSSLSSILGGVLKPGNFVFGGLLSLLNPILSALDILLNPILSLVGGILDSLFSSLGLGVGQSTLKVSSISCGNVKLVY</sequence>
<dbReference type="AlphaFoldDB" id="G0AIB2"/>
<reference evidence="4 5" key="4">
    <citation type="journal article" date="2010" name="Environ. Microbiol.">
        <title>The bacterial genus Collimonas: mycophagy, weathering and other adaptive solutions to life in oligotrophic soil environments.</title>
        <authorList>
            <person name="Leveau J.H."/>
            <person name="Uroz S."/>
            <person name="de Boer W."/>
        </authorList>
    </citation>
    <scope>NUCLEOTIDE SEQUENCE [LARGE SCALE GENOMIC DNA]</scope>
    <source>
        <strain evidence="4 5">Ter331</strain>
    </source>
</reference>
<dbReference type="STRING" id="1005048.CFU_0862"/>
<feature type="domain" description="DUF2134" evidence="2">
    <location>
        <begin position="85"/>
        <end position="174"/>
    </location>
</feature>
<dbReference type="InterPro" id="IPR018705">
    <property type="entry name" value="DUF2134_membrane"/>
</dbReference>
<dbReference type="Pfam" id="PF09977">
    <property type="entry name" value="Tad_C"/>
    <property type="match status" value="1"/>
</dbReference>
<dbReference type="eggNOG" id="COG4655">
    <property type="taxonomic scope" value="Bacteria"/>
</dbReference>
<dbReference type="RefSeq" id="WP_014004850.1">
    <property type="nucleotide sequence ID" value="NC_015856.1"/>
</dbReference>
<keyword evidence="1" id="KW-0472">Membrane</keyword>
<reference evidence="4 5" key="2">
    <citation type="journal article" date="2006" name="J. Microbiol. Methods">
        <title>Genomic flank-sequencing of plasposon insertion sites for rapid identification of functional genes.</title>
        <authorList>
            <person name="Leveau J.H."/>
            <person name="Gerards S."/>
            <person name="Fritsche K."/>
            <person name="Zondag G."/>
            <person name="van Veen J.A."/>
        </authorList>
    </citation>
    <scope>NUCLEOTIDE SEQUENCE [LARGE SCALE GENOMIC DNA]</scope>
    <source>
        <strain evidence="4 5">Ter331</strain>
    </source>
</reference>
<keyword evidence="1" id="KW-1133">Transmembrane helix</keyword>
<dbReference type="KEGG" id="cfu:CFU_0862"/>
<evidence type="ECO:0000313" key="5">
    <source>
        <dbReference type="Proteomes" id="UP000008392"/>
    </source>
</evidence>
<evidence type="ECO:0000256" key="1">
    <source>
        <dbReference type="SAM" id="Phobius"/>
    </source>
</evidence>
<dbReference type="Proteomes" id="UP000008392">
    <property type="component" value="Chromosome"/>
</dbReference>
<reference evidence="4 5" key="3">
    <citation type="journal article" date="2008" name="FEMS Microbiol. Ecol.">
        <title>Identification and characterization of genes underlying chitinolysis in Collimonas fungivorans Ter331.</title>
        <authorList>
            <person name="Fritsche K."/>
            <person name="de Boer W."/>
            <person name="Gerards S."/>
            <person name="van den Berg M."/>
            <person name="van Veen J.A."/>
            <person name="Leveau J.H."/>
        </authorList>
    </citation>
    <scope>NUCLEOTIDE SEQUENCE [LARGE SCALE GENOMIC DNA]</scope>
    <source>
        <strain evidence="4 5">Ter331</strain>
    </source>
</reference>
<keyword evidence="1 4" id="KW-0812">Transmembrane</keyword>
<evidence type="ECO:0000313" key="4">
    <source>
        <dbReference type="EMBL" id="AEK60695.1"/>
    </source>
</evidence>
<dbReference type="Pfam" id="PF13400">
    <property type="entry name" value="Tad"/>
    <property type="match status" value="1"/>
</dbReference>
<organism evidence="4 5">
    <name type="scientific">Collimonas fungivorans (strain Ter331)</name>
    <dbReference type="NCBI Taxonomy" id="1005048"/>
    <lineage>
        <taxon>Bacteria</taxon>
        <taxon>Pseudomonadati</taxon>
        <taxon>Pseudomonadota</taxon>
        <taxon>Betaproteobacteria</taxon>
        <taxon>Burkholderiales</taxon>
        <taxon>Oxalobacteraceae</taxon>
        <taxon>Collimonas</taxon>
    </lineage>
</organism>